<accession>A0A193FTD2</accession>
<evidence type="ECO:0000256" key="2">
    <source>
        <dbReference type="PROSITE-ProRule" id="PRU00335"/>
    </source>
</evidence>
<proteinExistence type="predicted"/>
<dbReference type="RefSeq" id="WP_066668045.1">
    <property type="nucleotide sequence ID" value="NZ_CP016171.1"/>
</dbReference>
<evidence type="ECO:0000313" key="5">
    <source>
        <dbReference type="EMBL" id="ANN70441.1"/>
    </source>
</evidence>
<dbReference type="Pfam" id="PF00440">
    <property type="entry name" value="TetR_N"/>
    <property type="match status" value="1"/>
</dbReference>
<evidence type="ECO:0000256" key="3">
    <source>
        <dbReference type="SAM" id="MobiDB-lite"/>
    </source>
</evidence>
<feature type="region of interest" description="Disordered" evidence="3">
    <location>
        <begin position="1"/>
        <end position="21"/>
    </location>
</feature>
<keyword evidence="1 2" id="KW-0238">DNA-binding</keyword>
<dbReference type="InterPro" id="IPR009057">
    <property type="entry name" value="Homeodomain-like_sf"/>
</dbReference>
<dbReference type="PROSITE" id="PS50977">
    <property type="entry name" value="HTH_TETR_2"/>
    <property type="match status" value="1"/>
</dbReference>
<dbReference type="Proteomes" id="UP000092213">
    <property type="component" value="Chromosome"/>
</dbReference>
<evidence type="ECO:0000313" key="6">
    <source>
        <dbReference type="Proteomes" id="UP000092213"/>
    </source>
</evidence>
<dbReference type="AlphaFoldDB" id="A0A193FTD2"/>
<dbReference type="EMBL" id="CP016171">
    <property type="protein sequence ID" value="ANN70441.1"/>
    <property type="molecule type" value="Genomic_DNA"/>
</dbReference>
<name>A0A193FTD2_9BORD</name>
<sequence>MDKSSPKDNKKRPGQAVRKRMTREERYRQLIATAWQIVREDGTAALTLGRLAEQSMVAKPVVYDHFPNLHTLLIALYKEFDDRQTSIMDMTLEASEPSLAGRAAAISSSYVDCVLVQGREIPGIIAALASSPELEKIKRSCQATYMEKCRIALTPFAAVDCIPAASLWAMLGAAEALSQAAALGELSEAQAKNELYETIVAIVRRTSGKA</sequence>
<evidence type="ECO:0000259" key="4">
    <source>
        <dbReference type="PROSITE" id="PS50977"/>
    </source>
</evidence>
<feature type="DNA-binding region" description="H-T-H motif" evidence="2">
    <location>
        <begin position="47"/>
        <end position="66"/>
    </location>
</feature>
<protein>
    <submittedName>
        <fullName evidence="5">TetR family transcriptional regulator</fullName>
    </submittedName>
</protein>
<feature type="domain" description="HTH tetR-type" evidence="4">
    <location>
        <begin position="24"/>
        <end position="84"/>
    </location>
</feature>
<dbReference type="Gene3D" id="1.10.357.10">
    <property type="entry name" value="Tetracycline Repressor, domain 2"/>
    <property type="match status" value="1"/>
</dbReference>
<gene>
    <name evidence="5" type="ORF">BAU08_03030</name>
</gene>
<feature type="compositionally biased region" description="Basic residues" evidence="3">
    <location>
        <begin position="9"/>
        <end position="21"/>
    </location>
</feature>
<dbReference type="SUPFAM" id="SSF46689">
    <property type="entry name" value="Homeodomain-like"/>
    <property type="match status" value="1"/>
</dbReference>
<dbReference type="InterPro" id="IPR001647">
    <property type="entry name" value="HTH_TetR"/>
</dbReference>
<dbReference type="GO" id="GO:0003677">
    <property type="term" value="F:DNA binding"/>
    <property type="evidence" value="ECO:0007669"/>
    <property type="project" value="UniProtKB-UniRule"/>
</dbReference>
<reference evidence="5 6" key="1">
    <citation type="submission" date="2016-06" db="EMBL/GenBank/DDBJ databases">
        <title>Complete genome sequences of Bordetella bronchialis and Bordetella flabilis.</title>
        <authorList>
            <person name="LiPuma J.J."/>
            <person name="Spilker T."/>
        </authorList>
    </citation>
    <scope>NUCLEOTIDE SEQUENCE [LARGE SCALE GENOMIC DNA]</scope>
    <source>
        <strain evidence="5 6">AU17976</strain>
    </source>
</reference>
<organism evidence="5 6">
    <name type="scientific">Bordetella bronchialis</name>
    <dbReference type="NCBI Taxonomy" id="463025"/>
    <lineage>
        <taxon>Bacteria</taxon>
        <taxon>Pseudomonadati</taxon>
        <taxon>Pseudomonadota</taxon>
        <taxon>Betaproteobacteria</taxon>
        <taxon>Burkholderiales</taxon>
        <taxon>Alcaligenaceae</taxon>
        <taxon>Bordetella</taxon>
    </lineage>
</organism>
<evidence type="ECO:0000256" key="1">
    <source>
        <dbReference type="ARBA" id="ARBA00023125"/>
    </source>
</evidence>